<comment type="subcellular location">
    <subcellularLocation>
        <location evidence="1">Cell membrane</location>
        <topology evidence="1">Multi-pass membrane protein</topology>
    </subcellularLocation>
</comment>
<feature type="transmembrane region" description="Helical" evidence="8">
    <location>
        <begin position="21"/>
        <end position="42"/>
    </location>
</feature>
<keyword evidence="7 8" id="KW-0472">Membrane</keyword>
<proteinExistence type="inferred from homology"/>
<evidence type="ECO:0000256" key="5">
    <source>
        <dbReference type="ARBA" id="ARBA00022692"/>
    </source>
</evidence>
<accession>A0ABS5TER8</accession>
<sequence>MTLDLGLGKPGPAVRIGRRSLGVAGVLVVLLLGFATAGIVLGDYPDSPAQALRALFGAGDDRLATIFVRDLRLPRVLAAIGVGVALGTSGGLLQAASDNVLSSPDLIGFTAGSATGAIVVIILLAGGPAEISAGALVGGTGAAAVMYLLGFRRGAVTQQLVLVGVGLGAVLSAVNHLLLTRSSLDAAQTAAQWLAGSLNAVTWAEVDLLGPVLLVLVPSALVLSRPLSLLALGQETSLVLGSRPVLTRNLAVLLSVALASVATATTGPVAFVALASAQIARRLTRAPGPNLAVSALTGAVLVLGCDVIGRHLTGSDLPVGVVTGTLGGVYLVWLLRRERGLR</sequence>
<dbReference type="RefSeq" id="WP_214155875.1">
    <property type="nucleotide sequence ID" value="NZ_JAHBAY010000004.1"/>
</dbReference>
<evidence type="ECO:0000256" key="8">
    <source>
        <dbReference type="SAM" id="Phobius"/>
    </source>
</evidence>
<dbReference type="InterPro" id="IPR037294">
    <property type="entry name" value="ABC_BtuC-like"/>
</dbReference>
<evidence type="ECO:0000313" key="10">
    <source>
        <dbReference type="Proteomes" id="UP001197247"/>
    </source>
</evidence>
<feature type="transmembrane region" description="Helical" evidence="8">
    <location>
        <begin position="76"/>
        <end position="94"/>
    </location>
</feature>
<dbReference type="Pfam" id="PF01032">
    <property type="entry name" value="FecCD"/>
    <property type="match status" value="1"/>
</dbReference>
<dbReference type="CDD" id="cd06550">
    <property type="entry name" value="TM_ABC_iron-siderophores_like"/>
    <property type="match status" value="1"/>
</dbReference>
<keyword evidence="6 8" id="KW-1133">Transmembrane helix</keyword>
<comment type="caution">
    <text evidence="9">The sequence shown here is derived from an EMBL/GenBank/DDBJ whole genome shotgun (WGS) entry which is preliminary data.</text>
</comment>
<dbReference type="InterPro" id="IPR000522">
    <property type="entry name" value="ABC_transptr_permease_BtuC"/>
</dbReference>
<feature type="transmembrane region" description="Helical" evidence="8">
    <location>
        <begin position="131"/>
        <end position="149"/>
    </location>
</feature>
<keyword evidence="4" id="KW-1003">Cell membrane</keyword>
<gene>
    <name evidence="9" type="ORF">KIH74_11625</name>
</gene>
<dbReference type="PANTHER" id="PTHR30472:SF24">
    <property type="entry name" value="FERRIC ENTEROBACTIN TRANSPORT SYSTEM PERMEASE PROTEIN FEPG"/>
    <property type="match status" value="1"/>
</dbReference>
<evidence type="ECO:0000256" key="4">
    <source>
        <dbReference type="ARBA" id="ARBA00022475"/>
    </source>
</evidence>
<feature type="transmembrane region" description="Helical" evidence="8">
    <location>
        <begin position="317"/>
        <end position="335"/>
    </location>
</feature>
<evidence type="ECO:0000256" key="2">
    <source>
        <dbReference type="ARBA" id="ARBA00007935"/>
    </source>
</evidence>
<dbReference type="SUPFAM" id="SSF81345">
    <property type="entry name" value="ABC transporter involved in vitamin B12 uptake, BtuC"/>
    <property type="match status" value="1"/>
</dbReference>
<keyword evidence="3" id="KW-0813">Transport</keyword>
<feature type="transmembrane region" description="Helical" evidence="8">
    <location>
        <begin position="161"/>
        <end position="178"/>
    </location>
</feature>
<dbReference type="Proteomes" id="UP001197247">
    <property type="component" value="Unassembled WGS sequence"/>
</dbReference>
<protein>
    <submittedName>
        <fullName evidence="9">Iron chelate uptake ABC transporter family permease subunit</fullName>
    </submittedName>
</protein>
<feature type="transmembrane region" description="Helical" evidence="8">
    <location>
        <begin position="291"/>
        <end position="311"/>
    </location>
</feature>
<feature type="transmembrane region" description="Helical" evidence="8">
    <location>
        <begin position="106"/>
        <end position="125"/>
    </location>
</feature>
<keyword evidence="10" id="KW-1185">Reference proteome</keyword>
<evidence type="ECO:0000256" key="3">
    <source>
        <dbReference type="ARBA" id="ARBA00022448"/>
    </source>
</evidence>
<organism evidence="9 10">
    <name type="scientific">Kineosporia corallincola</name>
    <dbReference type="NCBI Taxonomy" id="2835133"/>
    <lineage>
        <taxon>Bacteria</taxon>
        <taxon>Bacillati</taxon>
        <taxon>Actinomycetota</taxon>
        <taxon>Actinomycetes</taxon>
        <taxon>Kineosporiales</taxon>
        <taxon>Kineosporiaceae</taxon>
        <taxon>Kineosporia</taxon>
    </lineage>
</organism>
<keyword evidence="5 8" id="KW-0812">Transmembrane</keyword>
<comment type="similarity">
    <text evidence="2">Belongs to the binding-protein-dependent transport system permease family. FecCD subfamily.</text>
</comment>
<name>A0ABS5TER8_9ACTN</name>
<dbReference type="Gene3D" id="1.10.3470.10">
    <property type="entry name" value="ABC transporter involved in vitamin B12 uptake, BtuC"/>
    <property type="match status" value="1"/>
</dbReference>
<evidence type="ECO:0000256" key="6">
    <source>
        <dbReference type="ARBA" id="ARBA00022989"/>
    </source>
</evidence>
<evidence type="ECO:0000256" key="1">
    <source>
        <dbReference type="ARBA" id="ARBA00004651"/>
    </source>
</evidence>
<feature type="transmembrane region" description="Helical" evidence="8">
    <location>
        <begin position="252"/>
        <end position="279"/>
    </location>
</feature>
<evidence type="ECO:0000256" key="7">
    <source>
        <dbReference type="ARBA" id="ARBA00023136"/>
    </source>
</evidence>
<dbReference type="EMBL" id="JAHBAY010000004">
    <property type="protein sequence ID" value="MBT0769575.1"/>
    <property type="molecule type" value="Genomic_DNA"/>
</dbReference>
<evidence type="ECO:0000313" key="9">
    <source>
        <dbReference type="EMBL" id="MBT0769575.1"/>
    </source>
</evidence>
<reference evidence="9 10" key="1">
    <citation type="submission" date="2021-05" db="EMBL/GenBank/DDBJ databases">
        <title>Kineosporia and Streptomyces sp. nov. two new marine actinobacteria isolated from Coral.</title>
        <authorList>
            <person name="Buangrab K."/>
            <person name="Sutthacheep M."/>
            <person name="Yeemin T."/>
            <person name="Harunari E."/>
            <person name="Igarashi Y."/>
            <person name="Kanchanasin P."/>
            <person name="Tanasupawat S."/>
            <person name="Phongsopitanun W."/>
        </authorList>
    </citation>
    <scope>NUCLEOTIDE SEQUENCE [LARGE SCALE GENOMIC DNA]</scope>
    <source>
        <strain evidence="9 10">J2-2</strain>
    </source>
</reference>
<dbReference type="PANTHER" id="PTHR30472">
    <property type="entry name" value="FERRIC ENTEROBACTIN TRANSPORT SYSTEM PERMEASE PROTEIN"/>
    <property type="match status" value="1"/>
</dbReference>